<dbReference type="RefSeq" id="XP_046754717.1">
    <property type="nucleotide sequence ID" value="XM_046898761.1"/>
</dbReference>
<reference evidence="4" key="1">
    <citation type="submission" date="2020-11" db="EMBL/GenBank/DDBJ databases">
        <title>Gallus gallus (Chicken) genome, bGalGal1, GRCg7b, maternal haplotype autosomes + Z &amp; W.</title>
        <authorList>
            <person name="Warren W."/>
            <person name="Formenti G."/>
            <person name="Fedrigo O."/>
            <person name="Haase B."/>
            <person name="Mountcastle J."/>
            <person name="Balacco J."/>
            <person name="Tracey A."/>
            <person name="Schneider V."/>
            <person name="Okimoto R."/>
            <person name="Cheng H."/>
            <person name="Hawken R."/>
            <person name="Howe K."/>
            <person name="Jarvis E.D."/>
        </authorList>
    </citation>
    <scope>NUCLEOTIDE SEQUENCE [LARGE SCALE GENOMIC DNA]</scope>
    <source>
        <strain evidence="4">Broiler</strain>
    </source>
</reference>
<gene>
    <name evidence="4" type="primary">FAM188B2</name>
</gene>
<dbReference type="AlphaFoldDB" id="A0A8V0X6R1"/>
<reference evidence="4" key="2">
    <citation type="submission" date="2025-08" db="UniProtKB">
        <authorList>
            <consortium name="Ensembl"/>
        </authorList>
    </citation>
    <scope>IDENTIFICATION</scope>
    <source>
        <strain evidence="4">broiler</strain>
    </source>
</reference>
<dbReference type="GO" id="GO:0071108">
    <property type="term" value="P:protein K48-linked deubiquitination"/>
    <property type="evidence" value="ECO:0007669"/>
    <property type="project" value="InterPro"/>
</dbReference>
<dbReference type="CTD" id="646951"/>
<dbReference type="GeneID" id="771731"/>
<feature type="region of interest" description="Disordered" evidence="2">
    <location>
        <begin position="50"/>
        <end position="73"/>
    </location>
</feature>
<evidence type="ECO:0000313" key="4">
    <source>
        <dbReference type="Ensembl" id="ENSGALP00010001108.1"/>
    </source>
</evidence>
<dbReference type="PANTHER" id="PTHR12473:SF18">
    <property type="entry name" value="INACTIVE UBIQUITIN CARBOXYL-TERMINAL HYDROLASE MINDY-4B"/>
    <property type="match status" value="1"/>
</dbReference>
<dbReference type="OrthoDB" id="10263628at2759"/>
<evidence type="ECO:0000256" key="2">
    <source>
        <dbReference type="SAM" id="MobiDB-lite"/>
    </source>
</evidence>
<evidence type="ECO:0000256" key="1">
    <source>
        <dbReference type="ARBA" id="ARBA00011074"/>
    </source>
</evidence>
<dbReference type="Proteomes" id="UP000000539">
    <property type="component" value="Chromosome 9"/>
</dbReference>
<reference evidence="4" key="3">
    <citation type="submission" date="2025-09" db="UniProtKB">
        <authorList>
            <consortium name="Ensembl"/>
        </authorList>
    </citation>
    <scope>IDENTIFICATION</scope>
    <source>
        <strain evidence="4">broiler</strain>
    </source>
</reference>
<sequence length="392" mass="43032">MQCTLRTPEQAMHAAHAEHTAPQTALGEISSRISDLDKWRKIFSFCGREGSQTAPQGPAGCGHGAVGTRGAAEPRVPPAEAQQAGRPIPMDMATGGTRAIVMAVQANIIKYLLFMKNTEHTHLERLCKISQKEQGEALAAALADSLWAAGDGRRATVCLLTAATHCSPPAGYKADSFTERIHLFEFPEKAAAQEFIFDHIGCFRDEGSHGLILFLYSLLFSRTLERVQEELCAATPHLLECSSGNVSCTQALLLLVLAGRTQPGQRSEVGFLRWGGEEAEHRLSPVGSMLKTPKFPIWLCSINGTHSVLFGTNQLLLSDWKMEHVFHLYFYNGQHKQTRTAHLTIDTHSHHWEEGRCEAASSPGRRAPSLEMAIRTKWPGAAVGWNGTQPFF</sequence>
<dbReference type="InterPro" id="IPR039785">
    <property type="entry name" value="MINY3/4"/>
</dbReference>
<dbReference type="Pfam" id="PF13898">
    <property type="entry name" value="MINDY-3_4_CD"/>
    <property type="match status" value="2"/>
</dbReference>
<keyword evidence="5" id="KW-1185">Reference proteome</keyword>
<evidence type="ECO:0000259" key="3">
    <source>
        <dbReference type="SMART" id="SM01174"/>
    </source>
</evidence>
<dbReference type="SMART" id="SM01174">
    <property type="entry name" value="DUF4205"/>
    <property type="match status" value="1"/>
</dbReference>
<feature type="domain" description="Deubiquitinating enzyme MINDY-3/4 conserved" evidence="3">
    <location>
        <begin position="70"/>
        <end position="387"/>
    </location>
</feature>
<dbReference type="GO" id="GO:1990380">
    <property type="term" value="F:K48-linked deubiquitinase activity"/>
    <property type="evidence" value="ECO:0007669"/>
    <property type="project" value="InterPro"/>
</dbReference>
<accession>A0A8V0X6R1</accession>
<comment type="similarity">
    <text evidence="1">Belongs to the MINDY deubiquitinase family. FAM188 subfamily.</text>
</comment>
<organism evidence="4 5">
    <name type="scientific">Gallus gallus</name>
    <name type="common">Chicken</name>
    <dbReference type="NCBI Taxonomy" id="9031"/>
    <lineage>
        <taxon>Eukaryota</taxon>
        <taxon>Metazoa</taxon>
        <taxon>Chordata</taxon>
        <taxon>Craniata</taxon>
        <taxon>Vertebrata</taxon>
        <taxon>Euteleostomi</taxon>
        <taxon>Archelosauria</taxon>
        <taxon>Archosauria</taxon>
        <taxon>Dinosauria</taxon>
        <taxon>Saurischia</taxon>
        <taxon>Theropoda</taxon>
        <taxon>Coelurosauria</taxon>
        <taxon>Aves</taxon>
        <taxon>Neognathae</taxon>
        <taxon>Galloanserae</taxon>
        <taxon>Galliformes</taxon>
        <taxon>Phasianidae</taxon>
        <taxon>Phasianinae</taxon>
        <taxon>Gallus</taxon>
    </lineage>
</organism>
<evidence type="ECO:0000313" key="5">
    <source>
        <dbReference type="Proteomes" id="UP000000539"/>
    </source>
</evidence>
<dbReference type="InterPro" id="IPR025257">
    <property type="entry name" value="MINDY-3/4_CD"/>
</dbReference>
<name>A0A8V0X6R1_CHICK</name>
<dbReference type="PANTHER" id="PTHR12473">
    <property type="entry name" value="UBIQUITIN CARBOXYL-TERMINAL HYDROLASE MINDY-4-RELATED"/>
    <property type="match status" value="1"/>
</dbReference>
<dbReference type="Ensembl" id="ENSGALT00010002558.1">
    <property type="protein sequence ID" value="ENSGALP00010001108.1"/>
    <property type="gene ID" value="ENSGALG00010001126.1"/>
</dbReference>
<proteinExistence type="inferred from homology"/>
<dbReference type="GO" id="GO:0004843">
    <property type="term" value="F:cysteine-type deubiquitinase activity"/>
    <property type="evidence" value="ECO:0007669"/>
    <property type="project" value="InterPro"/>
</dbReference>
<protein>
    <submittedName>
        <fullName evidence="4">MINDY family member 4B</fullName>
    </submittedName>
</protein>
<dbReference type="GeneTree" id="ENSGT00940000162644"/>